<dbReference type="InterPro" id="IPR043129">
    <property type="entry name" value="ATPase_NBD"/>
</dbReference>
<dbReference type="InterPro" id="IPR022496">
    <property type="entry name" value="T6A_TsaB"/>
</dbReference>
<accession>A0ABS5YZ43</accession>
<dbReference type="Gene3D" id="3.30.420.40">
    <property type="match status" value="2"/>
</dbReference>
<evidence type="ECO:0000259" key="1">
    <source>
        <dbReference type="Pfam" id="PF00814"/>
    </source>
</evidence>
<dbReference type="Proteomes" id="UP001519654">
    <property type="component" value="Unassembled WGS sequence"/>
</dbReference>
<protein>
    <submittedName>
        <fullName evidence="2">tRNA (Adenosine(37)-N6)-threonylcarbamoyltransferase complex dimerization subunit type 1 TsaB</fullName>
        <ecNumber evidence="2">2.3.1.234</ecNumber>
    </submittedName>
</protein>
<proteinExistence type="predicted"/>
<comment type="caution">
    <text evidence="2">The sequence shown here is derived from an EMBL/GenBank/DDBJ whole genome shotgun (WGS) entry which is preliminary data.</text>
</comment>
<dbReference type="EC" id="2.3.1.234" evidence="2"/>
<dbReference type="NCBIfam" id="TIGR03725">
    <property type="entry name" value="T6A_YeaZ"/>
    <property type="match status" value="1"/>
</dbReference>
<feature type="domain" description="Gcp-like" evidence="1">
    <location>
        <begin position="37"/>
        <end position="203"/>
    </location>
</feature>
<gene>
    <name evidence="2" type="primary">tsaB</name>
    <name evidence="2" type="ORF">KOI35_34855</name>
</gene>
<dbReference type="Pfam" id="PF00814">
    <property type="entry name" value="TsaD"/>
    <property type="match status" value="1"/>
</dbReference>
<keyword evidence="2" id="KW-0012">Acyltransferase</keyword>
<sequence length="301" mass="30531">MLVLALDTATPASTAALVEVTADGLRGIAERRTVDPRAHGEKLAPEIESVLAEAGVRPRDLGAIVAGLGPGPFTGLRVGLATAASLGQTLTIPTYGVCSLDGLGRAAGPGRVLIATDARRREVYFATYLDGVRVAGPDVARPSDVAAAIVRAGTPARSRARNSAATEAAALAESETLEAATALVGADAARVAAALARAEAAHLIGQATARDDGIDLTGRDPGVRETGVASLVDRAAGEGALKYGDVFGVPVEEHLLFPPGAALVALAADRIRAGAPGEVLTPLYLRRPDAVEPTARKPVLT</sequence>
<dbReference type="SUPFAM" id="SSF53067">
    <property type="entry name" value="Actin-like ATPase domain"/>
    <property type="match status" value="2"/>
</dbReference>
<organism evidence="2 3">
    <name type="scientific">Paractinoplanes bogorensis</name>
    <dbReference type="NCBI Taxonomy" id="1610840"/>
    <lineage>
        <taxon>Bacteria</taxon>
        <taxon>Bacillati</taxon>
        <taxon>Actinomycetota</taxon>
        <taxon>Actinomycetes</taxon>
        <taxon>Micromonosporales</taxon>
        <taxon>Micromonosporaceae</taxon>
        <taxon>Paractinoplanes</taxon>
    </lineage>
</organism>
<dbReference type="GO" id="GO:0061711">
    <property type="term" value="F:tRNA N(6)-L-threonylcarbamoyladenine synthase activity"/>
    <property type="evidence" value="ECO:0007669"/>
    <property type="project" value="UniProtKB-EC"/>
</dbReference>
<dbReference type="RefSeq" id="WP_215792940.1">
    <property type="nucleotide sequence ID" value="NZ_JAHKKG010000012.1"/>
</dbReference>
<dbReference type="InterPro" id="IPR000905">
    <property type="entry name" value="Gcp-like_dom"/>
</dbReference>
<evidence type="ECO:0000313" key="3">
    <source>
        <dbReference type="Proteomes" id="UP001519654"/>
    </source>
</evidence>
<reference evidence="2 3" key="1">
    <citation type="submission" date="2021-06" db="EMBL/GenBank/DDBJ databases">
        <title>Actinoplanes lichenicola sp. nov., and Actinoplanes ovalisporus sp. nov., isolated from lichen in Thailand.</title>
        <authorList>
            <person name="Saeng-In P."/>
            <person name="Kanchanasin P."/>
            <person name="Yuki M."/>
            <person name="Kudo T."/>
            <person name="Ohkuma M."/>
            <person name="Phongsopitanun W."/>
            <person name="Tanasupawat S."/>
        </authorList>
    </citation>
    <scope>NUCLEOTIDE SEQUENCE [LARGE SCALE GENOMIC DNA]</scope>
    <source>
        <strain evidence="2 3">NBRC 110975</strain>
    </source>
</reference>
<keyword evidence="3" id="KW-1185">Reference proteome</keyword>
<keyword evidence="2" id="KW-0808">Transferase</keyword>
<dbReference type="EMBL" id="JAHKKG010000012">
    <property type="protein sequence ID" value="MBU2668702.1"/>
    <property type="molecule type" value="Genomic_DNA"/>
</dbReference>
<name>A0ABS5YZ43_9ACTN</name>
<evidence type="ECO:0000313" key="2">
    <source>
        <dbReference type="EMBL" id="MBU2668702.1"/>
    </source>
</evidence>